<dbReference type="GO" id="GO:0006281">
    <property type="term" value="P:DNA repair"/>
    <property type="evidence" value="ECO:0007669"/>
    <property type="project" value="TreeGrafter"/>
</dbReference>
<sequence length="189" mass="22156">MNVLWDLDGTILDAWPTLVQSFIQISGKNLDPNEVLPLLKNGNAFEKYGVPSEKIIDFRKTERTFRHEEKPLFPYVRDILEQNNINVLVTHRNRQSTEELLDYWNLAPYFEEVICPEFDGFFLKPHPESYEYLHRRYQIDLAIGDQDTDLIPARKIGISTCAFRNPNPYADYAIDCYSKFETITCKDRG</sequence>
<name>A0A2V3A3W4_9BACI</name>
<dbReference type="InterPro" id="IPR023214">
    <property type="entry name" value="HAD_sf"/>
</dbReference>
<comment type="caution">
    <text evidence="3">The sequence shown here is derived from an EMBL/GenBank/DDBJ whole genome shotgun (WGS) entry which is preliminary data.</text>
</comment>
<protein>
    <submittedName>
        <fullName evidence="3">HAD superfamily hydrolase (TIGR01509 family)</fullName>
    </submittedName>
</protein>
<dbReference type="RefSeq" id="WP_110062796.1">
    <property type="nucleotide sequence ID" value="NZ_QGTW01000001.1"/>
</dbReference>
<gene>
    <name evidence="3" type="ORF">DFO73_10151</name>
</gene>
<dbReference type="SUPFAM" id="SSF56784">
    <property type="entry name" value="HAD-like"/>
    <property type="match status" value="1"/>
</dbReference>
<dbReference type="PANTHER" id="PTHR43434">
    <property type="entry name" value="PHOSPHOGLYCOLATE PHOSPHATASE"/>
    <property type="match status" value="1"/>
</dbReference>
<dbReference type="InterPro" id="IPR050155">
    <property type="entry name" value="HAD-like_hydrolase_sf"/>
</dbReference>
<evidence type="ECO:0000313" key="4">
    <source>
        <dbReference type="Proteomes" id="UP000247150"/>
    </source>
</evidence>
<dbReference type="GO" id="GO:0005829">
    <property type="term" value="C:cytosol"/>
    <property type="evidence" value="ECO:0007669"/>
    <property type="project" value="TreeGrafter"/>
</dbReference>
<dbReference type="SFLD" id="SFLDS00003">
    <property type="entry name" value="Haloacid_Dehalogenase"/>
    <property type="match status" value="1"/>
</dbReference>
<organism evidence="3 4">
    <name type="scientific">Cytobacillus oceanisediminis</name>
    <dbReference type="NCBI Taxonomy" id="665099"/>
    <lineage>
        <taxon>Bacteria</taxon>
        <taxon>Bacillati</taxon>
        <taxon>Bacillota</taxon>
        <taxon>Bacilli</taxon>
        <taxon>Bacillales</taxon>
        <taxon>Bacillaceae</taxon>
        <taxon>Cytobacillus</taxon>
    </lineage>
</organism>
<reference evidence="3 4" key="1">
    <citation type="submission" date="2018-05" db="EMBL/GenBank/DDBJ databases">
        <title>Freshwater and sediment microbial communities from various areas in North America, analyzing microbe dynamics in response to fracking.</title>
        <authorList>
            <person name="Lamendella R."/>
        </authorList>
    </citation>
    <scope>NUCLEOTIDE SEQUENCE [LARGE SCALE GENOMIC DNA]</scope>
    <source>
        <strain evidence="3 4">15_TX</strain>
    </source>
</reference>
<dbReference type="InterPro" id="IPR023198">
    <property type="entry name" value="PGP-like_dom2"/>
</dbReference>
<dbReference type="Proteomes" id="UP000247150">
    <property type="component" value="Unassembled WGS sequence"/>
</dbReference>
<dbReference type="SFLD" id="SFLDG01129">
    <property type="entry name" value="C1.5:_HAD__Beta-PGM__Phosphata"/>
    <property type="match status" value="1"/>
</dbReference>
<proteinExistence type="predicted"/>
<keyword evidence="2" id="KW-0460">Magnesium</keyword>
<evidence type="ECO:0000313" key="3">
    <source>
        <dbReference type="EMBL" id="PWW31797.1"/>
    </source>
</evidence>
<dbReference type="Gene3D" id="3.40.50.1000">
    <property type="entry name" value="HAD superfamily/HAD-like"/>
    <property type="match status" value="1"/>
</dbReference>
<dbReference type="OrthoDB" id="9807630at2"/>
<keyword evidence="1 3" id="KW-0378">Hydrolase</keyword>
<dbReference type="EMBL" id="QGTW01000001">
    <property type="protein sequence ID" value="PWW31797.1"/>
    <property type="molecule type" value="Genomic_DNA"/>
</dbReference>
<dbReference type="Gene3D" id="1.10.150.240">
    <property type="entry name" value="Putative phosphatase, domain 2"/>
    <property type="match status" value="1"/>
</dbReference>
<dbReference type="InterPro" id="IPR036412">
    <property type="entry name" value="HAD-like_sf"/>
</dbReference>
<dbReference type="GO" id="GO:0008967">
    <property type="term" value="F:phosphoglycolate phosphatase activity"/>
    <property type="evidence" value="ECO:0007669"/>
    <property type="project" value="TreeGrafter"/>
</dbReference>
<dbReference type="InterPro" id="IPR041492">
    <property type="entry name" value="HAD_2"/>
</dbReference>
<dbReference type="PANTHER" id="PTHR43434:SF25">
    <property type="entry name" value="PHOSPHOGLYCOLATE PHOSPHATASE"/>
    <property type="match status" value="1"/>
</dbReference>
<accession>A0A2V3A3W4</accession>
<dbReference type="Pfam" id="PF13419">
    <property type="entry name" value="HAD_2"/>
    <property type="match status" value="1"/>
</dbReference>
<dbReference type="AlphaFoldDB" id="A0A2V3A3W4"/>
<evidence type="ECO:0000256" key="2">
    <source>
        <dbReference type="ARBA" id="ARBA00022842"/>
    </source>
</evidence>
<evidence type="ECO:0000256" key="1">
    <source>
        <dbReference type="ARBA" id="ARBA00022801"/>
    </source>
</evidence>